<dbReference type="InterPro" id="IPR003723">
    <property type="entry name" value="Precorrin-6x_reduct"/>
</dbReference>
<dbReference type="EMBL" id="SODP01000003">
    <property type="protein sequence ID" value="TDW66847.1"/>
    <property type="molecule type" value="Genomic_DNA"/>
</dbReference>
<comment type="caution">
    <text evidence="4">The sequence shown here is derived from an EMBL/GenBank/DDBJ whole genome shotgun (WGS) entry which is preliminary data.</text>
</comment>
<dbReference type="PROSITE" id="PS51014">
    <property type="entry name" value="COBK_CBIJ"/>
    <property type="match status" value="1"/>
</dbReference>
<dbReference type="NCBIfam" id="NF005968">
    <property type="entry name" value="PRK08057.1-2"/>
    <property type="match status" value="1"/>
</dbReference>
<evidence type="ECO:0000256" key="2">
    <source>
        <dbReference type="ARBA" id="ARBA00022573"/>
    </source>
</evidence>
<comment type="pathway">
    <text evidence="1">Cofactor biosynthesis; adenosylcobalamin biosynthesis.</text>
</comment>
<evidence type="ECO:0000256" key="1">
    <source>
        <dbReference type="ARBA" id="ARBA00004953"/>
    </source>
</evidence>
<reference evidence="4 5" key="1">
    <citation type="submission" date="2019-03" db="EMBL/GenBank/DDBJ databases">
        <title>Genomic Encyclopedia of Type Strains, Phase III (KMG-III): the genomes of soil and plant-associated and newly described type strains.</title>
        <authorList>
            <person name="Whitman W."/>
        </authorList>
    </citation>
    <scope>NUCLEOTIDE SEQUENCE [LARGE SCALE GENOMIC DNA]</scope>
    <source>
        <strain evidence="4 5">VKM Ac-2573</strain>
    </source>
</reference>
<name>A0A4R8C009_9ACTN</name>
<evidence type="ECO:0000313" key="4">
    <source>
        <dbReference type="EMBL" id="TDW66847.1"/>
    </source>
</evidence>
<dbReference type="Proteomes" id="UP000295146">
    <property type="component" value="Unassembled WGS sequence"/>
</dbReference>
<evidence type="ECO:0000256" key="3">
    <source>
        <dbReference type="ARBA" id="ARBA00023002"/>
    </source>
</evidence>
<keyword evidence="5" id="KW-1185">Reference proteome</keyword>
<organism evidence="4 5">
    <name type="scientific">Kribbella pratensis</name>
    <dbReference type="NCBI Taxonomy" id="2512112"/>
    <lineage>
        <taxon>Bacteria</taxon>
        <taxon>Bacillati</taxon>
        <taxon>Actinomycetota</taxon>
        <taxon>Actinomycetes</taxon>
        <taxon>Propionibacteriales</taxon>
        <taxon>Kribbellaceae</taxon>
        <taxon>Kribbella</taxon>
    </lineage>
</organism>
<dbReference type="GO" id="GO:0016994">
    <property type="term" value="F:precorrin-6A reductase activity"/>
    <property type="evidence" value="ECO:0007669"/>
    <property type="project" value="InterPro"/>
</dbReference>
<dbReference type="RefSeq" id="WP_134109093.1">
    <property type="nucleotide sequence ID" value="NZ_SODP01000003.1"/>
</dbReference>
<dbReference type="PANTHER" id="PTHR36925:SF1">
    <property type="entry name" value="COBALT-PRECORRIN-6A REDUCTASE"/>
    <property type="match status" value="1"/>
</dbReference>
<dbReference type="UniPathway" id="UPA00148"/>
<keyword evidence="3" id="KW-0560">Oxidoreductase</keyword>
<proteinExistence type="predicted"/>
<dbReference type="NCBIfam" id="TIGR00715">
    <property type="entry name" value="precor6x_red"/>
    <property type="match status" value="1"/>
</dbReference>
<dbReference type="GO" id="GO:0009236">
    <property type="term" value="P:cobalamin biosynthetic process"/>
    <property type="evidence" value="ECO:0007669"/>
    <property type="project" value="UniProtKB-UniPathway"/>
</dbReference>
<protein>
    <submittedName>
        <fullName evidence="4">Precorrin-6A/cobalt-precorrin-6A reductase</fullName>
    </submittedName>
</protein>
<accession>A0A4R8C009</accession>
<sequence length="244" mass="25929">MKVLLLGGTGEARTLAELLTAEGIDVVSSLAGRTTDARLPLGEVRKGGFGGADGLGDWLREHRVDAMIDATHPFAATMTAHAVAASRDTGVPLVVLRRPGWTPGPGDNWHWAESATAAAGLLPDLRIKRVFLTIGRQGLDAFATTGLWTLARCVDPPEPRPTWCALVLARGPFTLADELGLLLQHNIDVLVTKDSGGPATSAKLDAARELHLPVVVIRRPPLPTDLTTVESVDQAVEWAVQRAV</sequence>
<dbReference type="AlphaFoldDB" id="A0A4R8C009"/>
<gene>
    <name evidence="4" type="ORF">EV653_6879</name>
</gene>
<dbReference type="OrthoDB" id="5183775at2"/>
<keyword evidence="2" id="KW-0169">Cobalamin biosynthesis</keyword>
<evidence type="ECO:0000313" key="5">
    <source>
        <dbReference type="Proteomes" id="UP000295146"/>
    </source>
</evidence>
<dbReference type="Pfam" id="PF02571">
    <property type="entry name" value="CbiJ"/>
    <property type="match status" value="1"/>
</dbReference>
<dbReference type="PANTHER" id="PTHR36925">
    <property type="entry name" value="COBALT-PRECORRIN-6A REDUCTASE"/>
    <property type="match status" value="1"/>
</dbReference>